<dbReference type="GO" id="GO:0046872">
    <property type="term" value="F:metal ion binding"/>
    <property type="evidence" value="ECO:0007669"/>
    <property type="project" value="UniProtKB-KW"/>
</dbReference>
<dbReference type="InterPro" id="IPR006127">
    <property type="entry name" value="ZnuA-like"/>
</dbReference>
<dbReference type="GO" id="GO:0007155">
    <property type="term" value="P:cell adhesion"/>
    <property type="evidence" value="ECO:0007669"/>
    <property type="project" value="InterPro"/>
</dbReference>
<dbReference type="AlphaFoldDB" id="A1WZ28"/>
<gene>
    <name evidence="8" type="ordered locus">Hhal_2176</name>
</gene>
<dbReference type="PANTHER" id="PTHR42953:SF1">
    <property type="entry name" value="METAL-BINDING PROTEIN HI_0362-RELATED"/>
    <property type="match status" value="1"/>
</dbReference>
<dbReference type="SUPFAM" id="SSF53807">
    <property type="entry name" value="Helical backbone' metal receptor"/>
    <property type="match status" value="1"/>
</dbReference>
<dbReference type="eggNOG" id="COG0803">
    <property type="taxonomic scope" value="Bacteria"/>
</dbReference>
<dbReference type="GO" id="GO:0030313">
    <property type="term" value="C:cell envelope"/>
    <property type="evidence" value="ECO:0007669"/>
    <property type="project" value="UniProtKB-SubCell"/>
</dbReference>
<organism evidence="8 9">
    <name type="scientific">Halorhodospira halophila (strain DSM 244 / SL1)</name>
    <name type="common">Ectothiorhodospira halophila (strain DSM 244 / SL1)</name>
    <dbReference type="NCBI Taxonomy" id="349124"/>
    <lineage>
        <taxon>Bacteria</taxon>
        <taxon>Pseudomonadati</taxon>
        <taxon>Pseudomonadota</taxon>
        <taxon>Gammaproteobacteria</taxon>
        <taxon>Chromatiales</taxon>
        <taxon>Ectothiorhodospiraceae</taxon>
        <taxon>Halorhodospira</taxon>
    </lineage>
</organism>
<evidence type="ECO:0000313" key="8">
    <source>
        <dbReference type="EMBL" id="ABM62940.1"/>
    </source>
</evidence>
<protein>
    <submittedName>
        <fullName evidence="8">Periplasmic solute binding protein</fullName>
    </submittedName>
</protein>
<comment type="subcellular location">
    <subcellularLocation>
        <location evidence="1">Cell envelope</location>
    </subcellularLocation>
</comment>
<keyword evidence="5" id="KW-0732">Signal</keyword>
<dbReference type="PANTHER" id="PTHR42953">
    <property type="entry name" value="HIGH-AFFINITY ZINC UPTAKE SYSTEM PROTEIN ZNUA-RELATED"/>
    <property type="match status" value="1"/>
</dbReference>
<evidence type="ECO:0000256" key="2">
    <source>
        <dbReference type="ARBA" id="ARBA00011028"/>
    </source>
</evidence>
<evidence type="ECO:0000256" key="7">
    <source>
        <dbReference type="SAM" id="MobiDB-lite"/>
    </source>
</evidence>
<accession>A1WZ28</accession>
<dbReference type="EMBL" id="CP000544">
    <property type="protein sequence ID" value="ABM62940.1"/>
    <property type="molecule type" value="Genomic_DNA"/>
</dbReference>
<keyword evidence="3 6" id="KW-0813">Transport</keyword>
<sequence>MNDTNRLREPGTPGGRRGWQAGRSRRWVLALAVAVALTPSAAAAEGPLRIAATFTILADLVEQVGGDRVAVSSLTPVDAEVHEWELQPRNFRDLERADGVFYNGYDLEQWMRQVRATAGDQVPVVAVAERSGHDTLPIRIGDFEGDPDPHLWMDPRAVQGYVSAIRDALIELDPKGEGVYRDNAAAYQEELETLFTQIGEKLEAVPEAQRFLVTSEAAFPYFAEAFGFEHDGIWGTNAEQEGSPRQIMRVIDRVREWQPGAVFWESTISDRHVRSVADETGVEIAGPLYVDSLSGADGPAADYLQMMRHNAETIVGALAE</sequence>
<dbReference type="Pfam" id="PF01297">
    <property type="entry name" value="ZnuA"/>
    <property type="match status" value="1"/>
</dbReference>
<reference evidence="8 9" key="2">
    <citation type="journal article" date="2013" name="Stand. Genomic Sci.">
        <title>Complete genome sequence of Halorhodospira halophila SL1.</title>
        <authorList>
            <person name="Challacombe J.F."/>
            <person name="Majid S."/>
            <person name="Deole R."/>
            <person name="Brettin T.S."/>
            <person name="Bruce D."/>
            <person name="Delano S.F."/>
            <person name="Detter J.C."/>
            <person name="Gleasner C.D."/>
            <person name="Han C.S."/>
            <person name="Misra M."/>
            <person name="Reitenga K.G."/>
            <person name="Mikhailova N."/>
            <person name="Woyke T."/>
            <person name="Pitluck S."/>
            <person name="Nolan M."/>
            <person name="Land M.L."/>
            <person name="Saunders E."/>
            <person name="Tapia R."/>
            <person name="Lapidus A."/>
            <person name="Ivanova N."/>
            <person name="Hoff W.D."/>
        </authorList>
    </citation>
    <scope>NUCLEOTIDE SEQUENCE [LARGE SCALE GENOMIC DNA]</scope>
    <source>
        <strain evidence="9">DSM 244 / SL1</strain>
    </source>
</reference>
<dbReference type="Proteomes" id="UP000000647">
    <property type="component" value="Chromosome"/>
</dbReference>
<dbReference type="InterPro" id="IPR006129">
    <property type="entry name" value="AdhesinB"/>
</dbReference>
<dbReference type="PRINTS" id="PR00690">
    <property type="entry name" value="ADHESNFAMILY"/>
</dbReference>
<dbReference type="InterPro" id="IPR050492">
    <property type="entry name" value="Bact_metal-bind_prot9"/>
</dbReference>
<evidence type="ECO:0000256" key="3">
    <source>
        <dbReference type="ARBA" id="ARBA00022448"/>
    </source>
</evidence>
<keyword evidence="9" id="KW-1185">Reference proteome</keyword>
<evidence type="ECO:0000256" key="5">
    <source>
        <dbReference type="ARBA" id="ARBA00022729"/>
    </source>
</evidence>
<dbReference type="RefSeq" id="WP_011814962.1">
    <property type="nucleotide sequence ID" value="NC_008789.1"/>
</dbReference>
<dbReference type="Gene3D" id="3.40.50.1980">
    <property type="entry name" value="Nitrogenase molybdenum iron protein domain"/>
    <property type="match status" value="2"/>
</dbReference>
<dbReference type="OrthoDB" id="9810636at2"/>
<proteinExistence type="inferred from homology"/>
<dbReference type="GO" id="GO:0030001">
    <property type="term" value="P:metal ion transport"/>
    <property type="evidence" value="ECO:0007669"/>
    <property type="project" value="InterPro"/>
</dbReference>
<comment type="similarity">
    <text evidence="2 6">Belongs to the bacterial solute-binding protein 9 family.</text>
</comment>
<dbReference type="PRINTS" id="PR00691">
    <property type="entry name" value="ADHESINB"/>
</dbReference>
<dbReference type="HOGENOM" id="CLU_016838_1_1_6"/>
<dbReference type="KEGG" id="hha:Hhal_2176"/>
<name>A1WZ28_HALHL</name>
<reference evidence="9" key="1">
    <citation type="submission" date="2006-12" db="EMBL/GenBank/DDBJ databases">
        <title>Complete sequence of Halorhodospira halophila SL1.</title>
        <authorList>
            <consortium name="US DOE Joint Genome Institute"/>
            <person name="Copeland A."/>
            <person name="Lucas S."/>
            <person name="Lapidus A."/>
            <person name="Barry K."/>
            <person name="Detter J.C."/>
            <person name="Glavina del Rio T."/>
            <person name="Hammon N."/>
            <person name="Israni S."/>
            <person name="Dalin E."/>
            <person name="Tice H."/>
            <person name="Pitluck S."/>
            <person name="Saunders E."/>
            <person name="Brettin T."/>
            <person name="Bruce D."/>
            <person name="Han C."/>
            <person name="Tapia R."/>
            <person name="Schmutz J."/>
            <person name="Larimer F."/>
            <person name="Land M."/>
            <person name="Hauser L."/>
            <person name="Kyrpides N."/>
            <person name="Mikhailova N."/>
            <person name="Hoff W."/>
            <person name="Richardson P."/>
        </authorList>
    </citation>
    <scope>NUCLEOTIDE SEQUENCE [LARGE SCALE GENOMIC DNA]</scope>
    <source>
        <strain evidence="9">DSM 244 / SL1</strain>
    </source>
</reference>
<evidence type="ECO:0000256" key="4">
    <source>
        <dbReference type="ARBA" id="ARBA00022723"/>
    </source>
</evidence>
<evidence type="ECO:0000256" key="1">
    <source>
        <dbReference type="ARBA" id="ARBA00004196"/>
    </source>
</evidence>
<feature type="region of interest" description="Disordered" evidence="7">
    <location>
        <begin position="1"/>
        <end position="20"/>
    </location>
</feature>
<evidence type="ECO:0000313" key="9">
    <source>
        <dbReference type="Proteomes" id="UP000000647"/>
    </source>
</evidence>
<evidence type="ECO:0000256" key="6">
    <source>
        <dbReference type="RuleBase" id="RU003512"/>
    </source>
</evidence>
<dbReference type="InterPro" id="IPR006128">
    <property type="entry name" value="Lipoprotein_PsaA-like"/>
</dbReference>
<dbReference type="STRING" id="349124.Hhal_2176"/>
<keyword evidence="4" id="KW-0479">Metal-binding</keyword>